<dbReference type="PANTHER" id="PTHR46429:SF1">
    <property type="entry name" value="23S RRNA (GUANOSINE-2'-O-)-METHYLTRANSFERASE RLMB"/>
    <property type="match status" value="1"/>
</dbReference>
<dbReference type="InterPro" id="IPR029026">
    <property type="entry name" value="tRNA_m1G_MTases_N"/>
</dbReference>
<feature type="region of interest" description="Disordered" evidence="3">
    <location>
        <begin position="1"/>
        <end position="50"/>
    </location>
</feature>
<protein>
    <submittedName>
        <fullName evidence="5">RNA methyltransferase</fullName>
    </submittedName>
</protein>
<dbReference type="SUPFAM" id="SSF75217">
    <property type="entry name" value="alpha/beta knot"/>
    <property type="match status" value="1"/>
</dbReference>
<dbReference type="InterPro" id="IPR029064">
    <property type="entry name" value="Ribosomal_eL30-like_sf"/>
</dbReference>
<dbReference type="GO" id="GO:0003723">
    <property type="term" value="F:RNA binding"/>
    <property type="evidence" value="ECO:0007669"/>
    <property type="project" value="InterPro"/>
</dbReference>
<dbReference type="EMBL" id="CP158568">
    <property type="protein sequence ID" value="XBY45529.1"/>
    <property type="molecule type" value="Genomic_DNA"/>
</dbReference>
<evidence type="ECO:0000313" key="5">
    <source>
        <dbReference type="EMBL" id="XBY45529.1"/>
    </source>
</evidence>
<name>A0AAU7XEX7_9HYPH</name>
<proteinExistence type="predicted"/>
<dbReference type="SUPFAM" id="SSF55315">
    <property type="entry name" value="L30e-like"/>
    <property type="match status" value="1"/>
</dbReference>
<dbReference type="InterPro" id="IPR001537">
    <property type="entry name" value="SpoU_MeTrfase"/>
</dbReference>
<gene>
    <name evidence="5" type="ORF">ABS361_04395</name>
</gene>
<dbReference type="GO" id="GO:0005829">
    <property type="term" value="C:cytosol"/>
    <property type="evidence" value="ECO:0007669"/>
    <property type="project" value="TreeGrafter"/>
</dbReference>
<dbReference type="GO" id="GO:0006396">
    <property type="term" value="P:RNA processing"/>
    <property type="evidence" value="ECO:0007669"/>
    <property type="project" value="InterPro"/>
</dbReference>
<dbReference type="Gene3D" id="3.40.1280.10">
    <property type="match status" value="1"/>
</dbReference>
<dbReference type="SMART" id="SM00967">
    <property type="entry name" value="SpoU_sub_bind"/>
    <property type="match status" value="1"/>
</dbReference>
<organism evidence="5">
    <name type="scientific">Methyloraptor flagellatus</name>
    <dbReference type="NCBI Taxonomy" id="3162530"/>
    <lineage>
        <taxon>Bacteria</taxon>
        <taxon>Pseudomonadati</taxon>
        <taxon>Pseudomonadota</taxon>
        <taxon>Alphaproteobacteria</taxon>
        <taxon>Hyphomicrobiales</taxon>
        <taxon>Ancalomicrobiaceae</taxon>
        <taxon>Methyloraptor</taxon>
    </lineage>
</organism>
<keyword evidence="2" id="KW-0808">Transferase</keyword>
<accession>A0AAU7XEX7</accession>
<dbReference type="Gene3D" id="3.30.1330.30">
    <property type="match status" value="1"/>
</dbReference>
<feature type="compositionally biased region" description="Basic residues" evidence="3">
    <location>
        <begin position="25"/>
        <end position="42"/>
    </location>
</feature>
<dbReference type="PANTHER" id="PTHR46429">
    <property type="entry name" value="23S RRNA (GUANOSINE-2'-O-)-METHYLTRANSFERASE RLMB"/>
    <property type="match status" value="1"/>
</dbReference>
<evidence type="ECO:0000259" key="4">
    <source>
        <dbReference type="SMART" id="SM00967"/>
    </source>
</evidence>
<dbReference type="AlphaFoldDB" id="A0AAU7XEX7"/>
<dbReference type="GO" id="GO:0008173">
    <property type="term" value="F:RNA methyltransferase activity"/>
    <property type="evidence" value="ECO:0007669"/>
    <property type="project" value="InterPro"/>
</dbReference>
<dbReference type="Pfam" id="PF08032">
    <property type="entry name" value="SpoU_sub_bind"/>
    <property type="match status" value="1"/>
</dbReference>
<reference evidence="5" key="1">
    <citation type="submission" date="2024-06" db="EMBL/GenBank/DDBJ databases">
        <title>Methylostella associata gen. nov., sp. nov., a novel Ancalomicrobiaceae-affiliated facultatively methylotrophic bacteria that feed on methanotrophs of the genus Methylococcus.</title>
        <authorList>
            <person name="Saltykova V."/>
            <person name="Danilova O.V."/>
            <person name="Oshkin I.Y."/>
            <person name="Belova S.E."/>
            <person name="Pimenov N.V."/>
            <person name="Dedysh S.N."/>
        </authorList>
    </citation>
    <scope>NUCLEOTIDE SEQUENCE</scope>
    <source>
        <strain evidence="5">S20</strain>
    </source>
</reference>
<feature type="domain" description="RNA 2-O ribose methyltransferase substrate binding" evidence="4">
    <location>
        <begin position="53"/>
        <end position="126"/>
    </location>
</feature>
<dbReference type="RefSeq" id="WP_407050623.1">
    <property type="nucleotide sequence ID" value="NZ_CP158568.1"/>
</dbReference>
<dbReference type="GO" id="GO:0032259">
    <property type="term" value="P:methylation"/>
    <property type="evidence" value="ECO:0007669"/>
    <property type="project" value="UniProtKB-KW"/>
</dbReference>
<dbReference type="Pfam" id="PF00588">
    <property type="entry name" value="SpoU_methylase"/>
    <property type="match status" value="1"/>
</dbReference>
<dbReference type="InterPro" id="IPR029028">
    <property type="entry name" value="Alpha/beta_knot_MTases"/>
</dbReference>
<evidence type="ECO:0000256" key="1">
    <source>
        <dbReference type="ARBA" id="ARBA00022603"/>
    </source>
</evidence>
<feature type="compositionally biased region" description="Basic and acidic residues" evidence="3">
    <location>
        <begin position="1"/>
        <end position="22"/>
    </location>
</feature>
<dbReference type="KEGG" id="mflg:ABS361_04395"/>
<evidence type="ECO:0000256" key="3">
    <source>
        <dbReference type="SAM" id="MobiDB-lite"/>
    </source>
</evidence>
<dbReference type="InterPro" id="IPR004441">
    <property type="entry name" value="rRNA_MeTrfase_TrmH"/>
</dbReference>
<dbReference type="CDD" id="cd18103">
    <property type="entry name" value="SpoU-like_RlmB"/>
    <property type="match status" value="1"/>
</dbReference>
<sequence length="292" mass="30817">MSDDHSDDHSGNRRPPRADGARFARAGRHPSKPPVHQRRKGRPGSGAPDGRVFLYGLHTVETALANPERVVHAIYATRNALARLAERGVNFPVEPQLVEPRWIDARVGEDAVHQGILIESKPLEPVALTDLGRARLVLALDQVTDPHNVGAIMRSAVALGADALITPSHHSPDESGVLAKSASGALDLITHIEVVNLARALGTLRSEGFRVIGLDSEGPADLEGTEVGARTVVVLGAEGKGLRPVTREACDALARIDMPGAIKSLNVSNAAVLSLYIVRAKQAAAKQAASGT</sequence>
<keyword evidence="1 5" id="KW-0489">Methyltransferase</keyword>
<dbReference type="InterPro" id="IPR013123">
    <property type="entry name" value="SpoU_subst-bd"/>
</dbReference>
<evidence type="ECO:0000256" key="2">
    <source>
        <dbReference type="ARBA" id="ARBA00022679"/>
    </source>
</evidence>